<proteinExistence type="predicted"/>
<keyword evidence="6" id="KW-0406">Ion transport</keyword>
<reference evidence="9 10" key="1">
    <citation type="submission" date="2019-01" db="EMBL/GenBank/DDBJ databases">
        <title>Geovibrio thiophilus DSM 11263, complete genome.</title>
        <authorList>
            <person name="Spring S."/>
            <person name="Bunk B."/>
            <person name="Sproer C."/>
        </authorList>
    </citation>
    <scope>NUCLEOTIDE SEQUENCE [LARGE SCALE GENOMIC DNA]</scope>
    <source>
        <strain evidence="9 10">DSM 11263</strain>
    </source>
</reference>
<dbReference type="Proteomes" id="UP000287502">
    <property type="component" value="Chromosome"/>
</dbReference>
<dbReference type="InterPro" id="IPR003148">
    <property type="entry name" value="RCK_N"/>
</dbReference>
<name>A0A410JW80_9BACT</name>
<dbReference type="InterPro" id="IPR006036">
    <property type="entry name" value="K_uptake_TrkA"/>
</dbReference>
<dbReference type="PROSITE" id="PS51202">
    <property type="entry name" value="RCK_C"/>
    <property type="match status" value="2"/>
</dbReference>
<keyword evidence="3" id="KW-0633">Potassium transport</keyword>
<sequence length="446" mass="48901">MKIFIAGAGEVGFHIAEQLILENRDVVVIERDKERAKHASNHLDCLVINDDATNIEVLKDAGLARASAFISATDSDEVNMISCFVVASEFNVPLKIARVKSLKYTGTRIFSGGYGVDYIVNPEIEAAKAIVNNIQHGATSDIFSFDNSEIQLRDLYMDDEHFLLGKNLKAVKGTLKEEFIVAGIIREDEIIIPDGETIIEEGDHVFIVASVSTFEKILAKTGTPKKRIRTVVIVGAGRMGRYVTEKLLKLGRSVKIVDRDYELCKQVASDFPNALVINGDISDKSVFDDEHFADNDLIVTTTSNEELNILTAIYAKSLGVKKAIALVNKTNYLHISAELGLNATVSPKISSVNAILKFMRQGNILNVFKIFDGRAEVTEFSLASNNELCGKTLKDTKFPSGSLVAAVSRGTKHIIPDGNFVFREKDRIVTFSAKEASSALSEMFSG</sequence>
<evidence type="ECO:0000256" key="2">
    <source>
        <dbReference type="ARBA" id="ARBA00022448"/>
    </source>
</evidence>
<dbReference type="Pfam" id="PF02080">
    <property type="entry name" value="TrkA_C"/>
    <property type="match status" value="2"/>
</dbReference>
<keyword evidence="5" id="KW-0520">NAD</keyword>
<evidence type="ECO:0000256" key="1">
    <source>
        <dbReference type="ARBA" id="ARBA00017378"/>
    </source>
</evidence>
<dbReference type="InterPro" id="IPR036291">
    <property type="entry name" value="NAD(P)-bd_dom_sf"/>
</dbReference>
<dbReference type="SUPFAM" id="SSF51735">
    <property type="entry name" value="NAD(P)-binding Rossmann-fold domains"/>
    <property type="match status" value="2"/>
</dbReference>
<dbReference type="AlphaFoldDB" id="A0A410JW80"/>
<dbReference type="Gene3D" id="3.30.70.1450">
    <property type="entry name" value="Regulator of K+ conductance, C-terminal domain"/>
    <property type="match status" value="2"/>
</dbReference>
<feature type="domain" description="RCK N-terminal" evidence="7">
    <location>
        <begin position="1"/>
        <end position="120"/>
    </location>
</feature>
<dbReference type="KEGG" id="gtl:EP073_02420"/>
<accession>A0A410JW80</accession>
<dbReference type="EMBL" id="CP035108">
    <property type="protein sequence ID" value="QAR32291.1"/>
    <property type="molecule type" value="Genomic_DNA"/>
</dbReference>
<evidence type="ECO:0000256" key="6">
    <source>
        <dbReference type="ARBA" id="ARBA00023065"/>
    </source>
</evidence>
<dbReference type="RefSeq" id="WP_128465578.1">
    <property type="nucleotide sequence ID" value="NZ_CP035108.1"/>
</dbReference>
<organism evidence="9 10">
    <name type="scientific">Geovibrio thiophilus</name>
    <dbReference type="NCBI Taxonomy" id="139438"/>
    <lineage>
        <taxon>Bacteria</taxon>
        <taxon>Pseudomonadati</taxon>
        <taxon>Deferribacterota</taxon>
        <taxon>Deferribacteres</taxon>
        <taxon>Deferribacterales</taxon>
        <taxon>Geovibrionaceae</taxon>
        <taxon>Geovibrio</taxon>
    </lineage>
</organism>
<protein>
    <recommendedName>
        <fullName evidence="1">Trk system potassium uptake protein TrkA</fullName>
    </recommendedName>
</protein>
<evidence type="ECO:0000313" key="10">
    <source>
        <dbReference type="Proteomes" id="UP000287502"/>
    </source>
</evidence>
<dbReference type="OrthoDB" id="9775180at2"/>
<dbReference type="PANTHER" id="PTHR43833:SF5">
    <property type="entry name" value="TRK SYSTEM POTASSIUM UPTAKE PROTEIN TRKA"/>
    <property type="match status" value="1"/>
</dbReference>
<dbReference type="SUPFAM" id="SSF116726">
    <property type="entry name" value="TrkA C-terminal domain-like"/>
    <property type="match status" value="2"/>
</dbReference>
<dbReference type="GO" id="GO:0015079">
    <property type="term" value="F:potassium ion transmembrane transporter activity"/>
    <property type="evidence" value="ECO:0007669"/>
    <property type="project" value="InterPro"/>
</dbReference>
<dbReference type="NCBIfam" id="NF007039">
    <property type="entry name" value="PRK09496.3-2"/>
    <property type="match status" value="1"/>
</dbReference>
<evidence type="ECO:0000259" key="8">
    <source>
        <dbReference type="PROSITE" id="PS51202"/>
    </source>
</evidence>
<evidence type="ECO:0000256" key="4">
    <source>
        <dbReference type="ARBA" id="ARBA00022958"/>
    </source>
</evidence>
<evidence type="ECO:0000259" key="7">
    <source>
        <dbReference type="PROSITE" id="PS51201"/>
    </source>
</evidence>
<keyword evidence="2" id="KW-0813">Transport</keyword>
<feature type="domain" description="RCK C-terminal" evidence="8">
    <location>
        <begin position="365"/>
        <end position="446"/>
    </location>
</feature>
<dbReference type="NCBIfam" id="NF007031">
    <property type="entry name" value="PRK09496.1-2"/>
    <property type="match status" value="1"/>
</dbReference>
<dbReference type="Pfam" id="PF02254">
    <property type="entry name" value="TrkA_N"/>
    <property type="match status" value="2"/>
</dbReference>
<evidence type="ECO:0000313" key="9">
    <source>
        <dbReference type="EMBL" id="QAR32291.1"/>
    </source>
</evidence>
<evidence type="ECO:0000256" key="5">
    <source>
        <dbReference type="ARBA" id="ARBA00023027"/>
    </source>
</evidence>
<dbReference type="InterPro" id="IPR050721">
    <property type="entry name" value="Trk_Ktr_HKT_K-transport"/>
</dbReference>
<keyword evidence="4" id="KW-0630">Potassium</keyword>
<dbReference type="InterPro" id="IPR006037">
    <property type="entry name" value="RCK_C"/>
</dbReference>
<feature type="domain" description="RCK N-terminal" evidence="7">
    <location>
        <begin position="228"/>
        <end position="347"/>
    </location>
</feature>
<dbReference type="InterPro" id="IPR036721">
    <property type="entry name" value="RCK_C_sf"/>
</dbReference>
<feature type="domain" description="RCK C-terminal" evidence="8">
    <location>
        <begin position="140"/>
        <end position="223"/>
    </location>
</feature>
<evidence type="ECO:0000256" key="3">
    <source>
        <dbReference type="ARBA" id="ARBA00022538"/>
    </source>
</evidence>
<dbReference type="PANTHER" id="PTHR43833">
    <property type="entry name" value="POTASSIUM CHANNEL PROTEIN 2-RELATED-RELATED"/>
    <property type="match status" value="1"/>
</dbReference>
<dbReference type="PRINTS" id="PR00335">
    <property type="entry name" value="KUPTAKETRKA"/>
</dbReference>
<keyword evidence="10" id="KW-1185">Reference proteome</keyword>
<dbReference type="PROSITE" id="PS51201">
    <property type="entry name" value="RCK_N"/>
    <property type="match status" value="2"/>
</dbReference>
<dbReference type="Gene3D" id="3.40.50.720">
    <property type="entry name" value="NAD(P)-binding Rossmann-like Domain"/>
    <property type="match status" value="2"/>
</dbReference>
<gene>
    <name evidence="9" type="primary">trkA</name>
    <name evidence="9" type="ORF">EP073_02420</name>
</gene>
<dbReference type="GO" id="GO:0005886">
    <property type="term" value="C:plasma membrane"/>
    <property type="evidence" value="ECO:0007669"/>
    <property type="project" value="InterPro"/>
</dbReference>